<dbReference type="SUPFAM" id="SSF55008">
    <property type="entry name" value="HMA, heavy metal-associated domain"/>
    <property type="match status" value="1"/>
</dbReference>
<dbReference type="InterPro" id="IPR036163">
    <property type="entry name" value="HMA_dom_sf"/>
</dbReference>
<dbReference type="PROSITE" id="PS50846">
    <property type="entry name" value="HMA_2"/>
    <property type="match status" value="1"/>
</dbReference>
<evidence type="ECO:0000313" key="3">
    <source>
        <dbReference type="Proteomes" id="UP000283576"/>
    </source>
</evidence>
<dbReference type="InterPro" id="IPR006121">
    <property type="entry name" value="HMA_dom"/>
</dbReference>
<sequence>MQTKSVQVSELNDQTKLELLNQTLTEIDGVKSVQMDTDEHVITIKFETPASLNNLEKAVYDLGYTVL</sequence>
<dbReference type="CDD" id="cd00371">
    <property type="entry name" value="HMA"/>
    <property type="match status" value="1"/>
</dbReference>
<feature type="domain" description="HMA" evidence="1">
    <location>
        <begin position="2"/>
        <end position="67"/>
    </location>
</feature>
<reference evidence="2 3" key="1">
    <citation type="journal article" date="2016" name="Front. Microbiol.">
        <title>Comprehensive Phylogenetic Analysis of Bovine Non-aureus Staphylococci Species Based on Whole-Genome Sequencing.</title>
        <authorList>
            <person name="Naushad S."/>
            <person name="Barkema H.W."/>
            <person name="Luby C."/>
            <person name="Condas L.A."/>
            <person name="Nobrega D.B."/>
            <person name="Carson D.A."/>
            <person name="De Buck J."/>
        </authorList>
    </citation>
    <scope>NUCLEOTIDE SEQUENCE [LARGE SCALE GENOMIC DNA]</scope>
    <source>
        <strain evidence="2 3">SNUC 1388</strain>
    </source>
</reference>
<gene>
    <name evidence="2" type="ORF">BUZ01_11540</name>
</gene>
<dbReference type="RefSeq" id="WP_107527438.1">
    <property type="nucleotide sequence ID" value="NZ_PYYD01000076.1"/>
</dbReference>
<accession>A0A418HM00</accession>
<comment type="caution">
    <text evidence="2">The sequence shown here is derived from an EMBL/GenBank/DDBJ whole genome shotgun (WGS) entry which is preliminary data.</text>
</comment>
<organism evidence="2 3">
    <name type="scientific">Staphylococcus gallinarum</name>
    <dbReference type="NCBI Taxonomy" id="1293"/>
    <lineage>
        <taxon>Bacteria</taxon>
        <taxon>Bacillati</taxon>
        <taxon>Bacillota</taxon>
        <taxon>Bacilli</taxon>
        <taxon>Bacillales</taxon>
        <taxon>Staphylococcaceae</taxon>
        <taxon>Staphylococcus</taxon>
    </lineage>
</organism>
<evidence type="ECO:0000313" key="2">
    <source>
        <dbReference type="EMBL" id="RIL41786.1"/>
    </source>
</evidence>
<dbReference type="Pfam" id="PF00403">
    <property type="entry name" value="HMA"/>
    <property type="match status" value="1"/>
</dbReference>
<dbReference type="NCBIfam" id="NF047536">
    <property type="entry name" value="Cu_chaper_CsoZ"/>
    <property type="match status" value="1"/>
</dbReference>
<dbReference type="AlphaFoldDB" id="A0A418HM00"/>
<proteinExistence type="predicted"/>
<dbReference type="GO" id="GO:0046872">
    <property type="term" value="F:metal ion binding"/>
    <property type="evidence" value="ECO:0007669"/>
    <property type="project" value="InterPro"/>
</dbReference>
<dbReference type="Gene3D" id="3.30.70.100">
    <property type="match status" value="1"/>
</dbReference>
<evidence type="ECO:0000259" key="1">
    <source>
        <dbReference type="PROSITE" id="PS50846"/>
    </source>
</evidence>
<dbReference type="Proteomes" id="UP000283576">
    <property type="component" value="Unassembled WGS sequence"/>
</dbReference>
<protein>
    <submittedName>
        <fullName evidence="2">Heavy-metal-associated domain-containing protein</fullName>
    </submittedName>
</protein>
<name>A0A418HM00_STAGA</name>
<dbReference type="EMBL" id="QXRZ01000008">
    <property type="protein sequence ID" value="RIL41786.1"/>
    <property type="molecule type" value="Genomic_DNA"/>
</dbReference>